<evidence type="ECO:0000259" key="8">
    <source>
        <dbReference type="PROSITE" id="PS50928"/>
    </source>
</evidence>
<feature type="transmembrane region" description="Helical" evidence="7">
    <location>
        <begin position="232"/>
        <end position="249"/>
    </location>
</feature>
<keyword evidence="3" id="KW-1003">Cell membrane</keyword>
<sequence>MGRDLQPASPSGSPRLRGVDPLSLVGLLAALALWEACGRFFAVPAYVLPVPSRIATTLVQRWSVIAPEALVTLGEILCGFAVGAGLGLVTALAMSRWRALERLLGPLLVVSQALPVFAIAPVLVVWFGFGLASKVAMATVIIFFPVAANALDGLRRTDPGLVELARLYGASPRQTLFLIRGPAALPAVATGLRIAAAAAPIGAVVGEWVGSSAGLGLLILHANARSQTDMVFAALAVLAALSVTLWTIVDRLLRRLVRWAPDTLDHAAPGAAA</sequence>
<dbReference type="RefSeq" id="WP_106338134.1">
    <property type="nucleotide sequence ID" value="NZ_PVZS01000019.1"/>
</dbReference>
<evidence type="ECO:0000256" key="6">
    <source>
        <dbReference type="ARBA" id="ARBA00023136"/>
    </source>
</evidence>
<reference evidence="10" key="1">
    <citation type="submission" date="2018-03" db="EMBL/GenBank/DDBJ databases">
        <authorList>
            <person name="Sun L."/>
            <person name="Liu H."/>
            <person name="Chen W."/>
            <person name="Huang K."/>
            <person name="Liu W."/>
            <person name="Gao X."/>
        </authorList>
    </citation>
    <scope>NUCLEOTIDE SEQUENCE [LARGE SCALE GENOMIC DNA]</scope>
    <source>
        <strain evidence="10">SH9</strain>
    </source>
</reference>
<keyword evidence="5 7" id="KW-1133">Transmembrane helix</keyword>
<accession>A0A2T1HQI6</accession>
<name>A0A2T1HQI6_9HYPH</name>
<keyword evidence="2 7" id="KW-0813">Transport</keyword>
<keyword evidence="6 7" id="KW-0472">Membrane</keyword>
<protein>
    <submittedName>
        <fullName evidence="9">ABC transporter permease</fullName>
    </submittedName>
</protein>
<dbReference type="PROSITE" id="PS50928">
    <property type="entry name" value="ABC_TM1"/>
    <property type="match status" value="1"/>
</dbReference>
<evidence type="ECO:0000256" key="5">
    <source>
        <dbReference type="ARBA" id="ARBA00022989"/>
    </source>
</evidence>
<feature type="domain" description="ABC transmembrane type-1" evidence="8">
    <location>
        <begin position="69"/>
        <end position="249"/>
    </location>
</feature>
<feature type="transmembrane region" description="Helical" evidence="7">
    <location>
        <begin position="106"/>
        <end position="129"/>
    </location>
</feature>
<proteinExistence type="inferred from homology"/>
<dbReference type="EMBL" id="PVZS01000019">
    <property type="protein sequence ID" value="PSC03896.1"/>
    <property type="molecule type" value="Genomic_DNA"/>
</dbReference>
<dbReference type="CDD" id="cd06261">
    <property type="entry name" value="TM_PBP2"/>
    <property type="match status" value="1"/>
</dbReference>
<dbReference type="SUPFAM" id="SSF161098">
    <property type="entry name" value="MetI-like"/>
    <property type="match status" value="1"/>
</dbReference>
<evidence type="ECO:0000256" key="1">
    <source>
        <dbReference type="ARBA" id="ARBA00004651"/>
    </source>
</evidence>
<gene>
    <name evidence="9" type="ORF">SLNSH_16650</name>
</gene>
<evidence type="ECO:0000256" key="3">
    <source>
        <dbReference type="ARBA" id="ARBA00022475"/>
    </source>
</evidence>
<dbReference type="AlphaFoldDB" id="A0A2T1HQI6"/>
<dbReference type="PANTHER" id="PTHR30151">
    <property type="entry name" value="ALKANE SULFONATE ABC TRANSPORTER-RELATED, MEMBRANE SUBUNIT"/>
    <property type="match status" value="1"/>
</dbReference>
<dbReference type="OrthoDB" id="9786495at2"/>
<evidence type="ECO:0000256" key="7">
    <source>
        <dbReference type="RuleBase" id="RU363032"/>
    </source>
</evidence>
<feature type="transmembrane region" description="Helical" evidence="7">
    <location>
        <begin position="201"/>
        <end position="220"/>
    </location>
</feature>
<feature type="transmembrane region" description="Helical" evidence="7">
    <location>
        <begin position="21"/>
        <end position="49"/>
    </location>
</feature>
<comment type="caution">
    <text evidence="9">The sequence shown here is derived from an EMBL/GenBank/DDBJ whole genome shotgun (WGS) entry which is preliminary data.</text>
</comment>
<feature type="transmembrane region" description="Helical" evidence="7">
    <location>
        <begin position="135"/>
        <end position="154"/>
    </location>
</feature>
<dbReference type="GO" id="GO:0005886">
    <property type="term" value="C:plasma membrane"/>
    <property type="evidence" value="ECO:0007669"/>
    <property type="project" value="UniProtKB-SubCell"/>
</dbReference>
<organism evidence="9 10">
    <name type="scientific">Alsobacter soli</name>
    <dbReference type="NCBI Taxonomy" id="2109933"/>
    <lineage>
        <taxon>Bacteria</taxon>
        <taxon>Pseudomonadati</taxon>
        <taxon>Pseudomonadota</taxon>
        <taxon>Alphaproteobacteria</taxon>
        <taxon>Hyphomicrobiales</taxon>
        <taxon>Alsobacteraceae</taxon>
        <taxon>Alsobacter</taxon>
    </lineage>
</organism>
<dbReference type="InterPro" id="IPR035906">
    <property type="entry name" value="MetI-like_sf"/>
</dbReference>
<evidence type="ECO:0000256" key="2">
    <source>
        <dbReference type="ARBA" id="ARBA00022448"/>
    </source>
</evidence>
<keyword evidence="4 7" id="KW-0812">Transmembrane</keyword>
<dbReference type="PANTHER" id="PTHR30151:SF20">
    <property type="entry name" value="ABC TRANSPORTER PERMEASE PROTEIN HI_0355-RELATED"/>
    <property type="match status" value="1"/>
</dbReference>
<dbReference type="Proteomes" id="UP000239772">
    <property type="component" value="Unassembled WGS sequence"/>
</dbReference>
<dbReference type="Pfam" id="PF00528">
    <property type="entry name" value="BPD_transp_1"/>
    <property type="match status" value="1"/>
</dbReference>
<dbReference type="InterPro" id="IPR000515">
    <property type="entry name" value="MetI-like"/>
</dbReference>
<comment type="subcellular location">
    <subcellularLocation>
        <location evidence="1 7">Cell membrane</location>
        <topology evidence="1 7">Multi-pass membrane protein</topology>
    </subcellularLocation>
</comment>
<evidence type="ECO:0000313" key="9">
    <source>
        <dbReference type="EMBL" id="PSC03896.1"/>
    </source>
</evidence>
<feature type="transmembrane region" description="Helical" evidence="7">
    <location>
        <begin position="69"/>
        <end position="94"/>
    </location>
</feature>
<dbReference type="Gene3D" id="1.10.3720.10">
    <property type="entry name" value="MetI-like"/>
    <property type="match status" value="1"/>
</dbReference>
<evidence type="ECO:0000256" key="4">
    <source>
        <dbReference type="ARBA" id="ARBA00022692"/>
    </source>
</evidence>
<comment type="similarity">
    <text evidence="7">Belongs to the binding-protein-dependent transport system permease family.</text>
</comment>
<keyword evidence="10" id="KW-1185">Reference proteome</keyword>
<dbReference type="GO" id="GO:0055085">
    <property type="term" value="P:transmembrane transport"/>
    <property type="evidence" value="ECO:0007669"/>
    <property type="project" value="InterPro"/>
</dbReference>
<evidence type="ECO:0000313" key="10">
    <source>
        <dbReference type="Proteomes" id="UP000239772"/>
    </source>
</evidence>